<dbReference type="EMBL" id="CP000155">
    <property type="protein sequence ID" value="ABC29986.1"/>
    <property type="molecule type" value="Genomic_DNA"/>
</dbReference>
<dbReference type="Proteomes" id="UP000000238">
    <property type="component" value="Chromosome"/>
</dbReference>
<proteinExistence type="predicted"/>
<protein>
    <submittedName>
        <fullName evidence="2">Uncharacterized protein</fullName>
    </submittedName>
</protein>
<name>Q2SH88_HAHCH</name>
<keyword evidence="3" id="KW-1185">Reference proteome</keyword>
<evidence type="ECO:0000313" key="2">
    <source>
        <dbReference type="EMBL" id="ABC29986.1"/>
    </source>
</evidence>
<feature type="region of interest" description="Disordered" evidence="1">
    <location>
        <begin position="1"/>
        <end position="28"/>
    </location>
</feature>
<dbReference type="AlphaFoldDB" id="Q2SH88"/>
<reference evidence="2 3" key="1">
    <citation type="journal article" date="2005" name="Nucleic Acids Res.">
        <title>Genomic blueprint of Hahella chejuensis, a marine microbe producing an algicidal agent.</title>
        <authorList>
            <person name="Jeong H."/>
            <person name="Yim J.H."/>
            <person name="Lee C."/>
            <person name="Choi S.-H."/>
            <person name="Park Y.K."/>
            <person name="Yoon S.H."/>
            <person name="Hur C.-G."/>
            <person name="Kang H.-Y."/>
            <person name="Kim D."/>
            <person name="Lee H.H."/>
            <person name="Park K.H."/>
            <person name="Park S.-H."/>
            <person name="Park H.-S."/>
            <person name="Lee H.K."/>
            <person name="Oh T.K."/>
            <person name="Kim J.F."/>
        </authorList>
    </citation>
    <scope>NUCLEOTIDE SEQUENCE [LARGE SCALE GENOMIC DNA]</scope>
    <source>
        <strain evidence="2 3">KCTC 2396</strain>
    </source>
</reference>
<evidence type="ECO:0000313" key="3">
    <source>
        <dbReference type="Proteomes" id="UP000000238"/>
    </source>
</evidence>
<organism evidence="2 3">
    <name type="scientific">Hahella chejuensis (strain KCTC 2396)</name>
    <dbReference type="NCBI Taxonomy" id="349521"/>
    <lineage>
        <taxon>Bacteria</taxon>
        <taxon>Pseudomonadati</taxon>
        <taxon>Pseudomonadota</taxon>
        <taxon>Gammaproteobacteria</taxon>
        <taxon>Oceanospirillales</taxon>
        <taxon>Hahellaceae</taxon>
        <taxon>Hahella</taxon>
    </lineage>
</organism>
<dbReference type="KEGG" id="hch:HCH_03226"/>
<dbReference type="STRING" id="349521.HCH_03226"/>
<accession>Q2SH88</accession>
<evidence type="ECO:0000256" key="1">
    <source>
        <dbReference type="SAM" id="MobiDB-lite"/>
    </source>
</evidence>
<gene>
    <name evidence="2" type="ordered locus">HCH_03226</name>
</gene>
<sequence>MKTRSDKHVAISIRKTSGPHPFTTPGEEKLQQRKTFLSVFLRERSFILRLSAAAHVTLAQRGEEGAYKGGYGCAAYHTLPTPWPVASPWAPALA</sequence>
<dbReference type="HOGENOM" id="CLU_2382107_0_0_6"/>